<dbReference type="InterPro" id="IPR029044">
    <property type="entry name" value="Nucleotide-diphossugar_trans"/>
</dbReference>
<dbReference type="SUPFAM" id="SSF53448">
    <property type="entry name" value="Nucleotide-diphospho-sugar transferases"/>
    <property type="match status" value="1"/>
</dbReference>
<evidence type="ECO:0000256" key="5">
    <source>
        <dbReference type="ARBA" id="ARBA00022741"/>
    </source>
</evidence>
<dbReference type="Proteomes" id="UP000822476">
    <property type="component" value="Unassembled WGS sequence"/>
</dbReference>
<evidence type="ECO:0000313" key="10">
    <source>
        <dbReference type="Proteomes" id="UP000822476"/>
    </source>
</evidence>
<gene>
    <name evidence="9" type="ORF">EG68_03671</name>
</gene>
<dbReference type="Gene3D" id="3.90.550.10">
    <property type="entry name" value="Spore Coat Polysaccharide Biosynthesis Protein SpsA, Chain A"/>
    <property type="match status" value="1"/>
</dbReference>
<evidence type="ECO:0000313" key="9">
    <source>
        <dbReference type="EMBL" id="KAF7259228.1"/>
    </source>
</evidence>
<organism evidence="9 10">
    <name type="scientific">Paragonimus skrjabini miyazakii</name>
    <dbReference type="NCBI Taxonomy" id="59628"/>
    <lineage>
        <taxon>Eukaryota</taxon>
        <taxon>Metazoa</taxon>
        <taxon>Spiralia</taxon>
        <taxon>Lophotrochozoa</taxon>
        <taxon>Platyhelminthes</taxon>
        <taxon>Trematoda</taxon>
        <taxon>Digenea</taxon>
        <taxon>Plagiorchiida</taxon>
        <taxon>Troglotremata</taxon>
        <taxon>Troglotrematidae</taxon>
        <taxon>Paragonimus</taxon>
    </lineage>
</organism>
<dbReference type="FunFam" id="3.90.550.10:FF:000013">
    <property type="entry name" value="mannose-1-phosphate guanyltransferase beta"/>
    <property type="match status" value="1"/>
</dbReference>
<evidence type="ECO:0000256" key="2">
    <source>
        <dbReference type="ARBA" id="ARBA00007274"/>
    </source>
</evidence>
<proteinExistence type="inferred from homology"/>
<dbReference type="Pfam" id="PF25087">
    <property type="entry name" value="GMPPB_C"/>
    <property type="match status" value="1"/>
</dbReference>
<evidence type="ECO:0000256" key="6">
    <source>
        <dbReference type="ARBA" id="ARBA00023134"/>
    </source>
</evidence>
<dbReference type="AlphaFoldDB" id="A0A8S9Z5X8"/>
<dbReference type="PROSITE" id="PS00101">
    <property type="entry name" value="HEXAPEP_TRANSFERASES"/>
    <property type="match status" value="1"/>
</dbReference>
<evidence type="ECO:0000256" key="3">
    <source>
        <dbReference type="ARBA" id="ARBA00012387"/>
    </source>
</evidence>
<reference evidence="9" key="1">
    <citation type="submission" date="2019-07" db="EMBL/GenBank/DDBJ databases">
        <title>Annotation for the trematode Paragonimus miyazaki's.</title>
        <authorList>
            <person name="Choi Y.-J."/>
        </authorList>
    </citation>
    <scope>NUCLEOTIDE SEQUENCE</scope>
    <source>
        <strain evidence="9">Japan</strain>
    </source>
</reference>
<dbReference type="InterPro" id="IPR018357">
    <property type="entry name" value="Hexapep_transf_CS"/>
</dbReference>
<comment type="caution">
    <text evidence="9">The sequence shown here is derived from an EMBL/GenBank/DDBJ whole genome shotgun (WGS) entry which is preliminary data.</text>
</comment>
<dbReference type="GO" id="GO:0005525">
    <property type="term" value="F:GTP binding"/>
    <property type="evidence" value="ECO:0007669"/>
    <property type="project" value="UniProtKB-KW"/>
</dbReference>
<feature type="domain" description="Nucleotidyl transferase" evidence="7">
    <location>
        <begin position="2"/>
        <end position="275"/>
    </location>
</feature>
<keyword evidence="6" id="KW-0342">GTP-binding</keyword>
<dbReference type="GO" id="GO:0009298">
    <property type="term" value="P:GDP-mannose biosynthetic process"/>
    <property type="evidence" value="ECO:0007669"/>
    <property type="project" value="InterPro"/>
</dbReference>
<keyword evidence="4" id="KW-0808">Transferase</keyword>
<dbReference type="Pfam" id="PF00483">
    <property type="entry name" value="NTP_transferase"/>
    <property type="match status" value="1"/>
</dbReference>
<keyword evidence="10" id="KW-1185">Reference proteome</keyword>
<evidence type="ECO:0000259" key="7">
    <source>
        <dbReference type="Pfam" id="PF00483"/>
    </source>
</evidence>
<comment type="pathway">
    <text evidence="1">Nucleotide-sugar biosynthesis; GDP-alpha-D-mannose biosynthesis; GDP-alpha-D-mannose from alpha-D-mannose 1-phosphate (GTP route): step 1/1.</text>
</comment>
<dbReference type="EMBL" id="JTDE01001301">
    <property type="protein sequence ID" value="KAF7259228.1"/>
    <property type="molecule type" value="Genomic_DNA"/>
</dbReference>
<sequence length="405" mass="45167">MKALILIGGYGTRLRPLTLSIPKPIVEFCNRPMLLHQVESLLQVRLHIISNFALEVEIDEIILAINKQAASLEQFIRESCELVLGDRDVKLTFSYEEEALDTGIDFVTIFSGCNVLAGPLAQAAPILTKTGEPFFVLNSDIICNYPFKEMLDFHLIHGHEGTMAVSLVNLLTLKFNQKVTKVEEPSKYGAVVHNDRTGLVKYFVEKPSEYVANRINAGLYIFNPNILDRIQPNKPTSIETSVFPSMVSDGELYCLEFSGFWMDIGQPADYLIGMRLYLNHLYEKKSPELNSRSGLIGNVLVDPTAKIGTDCRIGPNVTIGAHVVIEDGVRISNTAIFSKSVVRSHAWLHNCIVGWRSTVGRWVRMENMTVLGEDVRVGDELFLNGALVLPHNAISESVTEPHIIM</sequence>
<protein>
    <recommendedName>
        <fullName evidence="3">mannose-1-phosphate guanylyltransferase</fullName>
        <ecNumber evidence="3">2.7.7.13</ecNumber>
    </recommendedName>
</protein>
<dbReference type="PANTHER" id="PTHR22572">
    <property type="entry name" value="SUGAR-1-PHOSPHATE GUANYL TRANSFERASE"/>
    <property type="match status" value="1"/>
</dbReference>
<dbReference type="EC" id="2.7.7.13" evidence="3"/>
<dbReference type="InterPro" id="IPR045233">
    <property type="entry name" value="GMPPB_N"/>
</dbReference>
<dbReference type="OrthoDB" id="1733332at2759"/>
<keyword evidence="5" id="KW-0547">Nucleotide-binding</keyword>
<evidence type="ECO:0000259" key="8">
    <source>
        <dbReference type="Pfam" id="PF25087"/>
    </source>
</evidence>
<dbReference type="InterPro" id="IPR056729">
    <property type="entry name" value="GMPPB_C"/>
</dbReference>
<dbReference type="InterPro" id="IPR005835">
    <property type="entry name" value="NTP_transferase_dom"/>
</dbReference>
<dbReference type="CDD" id="cd06425">
    <property type="entry name" value="M1P_guanylylT_B_like_N"/>
    <property type="match status" value="1"/>
</dbReference>
<dbReference type="Gene3D" id="2.160.10.10">
    <property type="entry name" value="Hexapeptide repeat proteins"/>
    <property type="match status" value="1"/>
</dbReference>
<dbReference type="InterPro" id="IPR050486">
    <property type="entry name" value="Mannose-1P_guanyltransferase"/>
</dbReference>
<accession>A0A8S9Z5X8</accession>
<comment type="similarity">
    <text evidence="2">Belongs to the transferase hexapeptide repeat family.</text>
</comment>
<feature type="domain" description="Mannose-1-phosphate guanyltransferase C-terminal" evidence="8">
    <location>
        <begin position="296"/>
        <end position="404"/>
    </location>
</feature>
<evidence type="ECO:0000256" key="1">
    <source>
        <dbReference type="ARBA" id="ARBA00004823"/>
    </source>
</evidence>
<name>A0A8S9Z5X8_9TREM</name>
<evidence type="ECO:0000256" key="4">
    <source>
        <dbReference type="ARBA" id="ARBA00022679"/>
    </source>
</evidence>
<dbReference type="GO" id="GO:0004475">
    <property type="term" value="F:mannose-1-phosphate guanylyltransferase (GTP) activity"/>
    <property type="evidence" value="ECO:0007669"/>
    <property type="project" value="UniProtKB-EC"/>
</dbReference>